<dbReference type="AlphaFoldDB" id="A0A6J4H7G1"/>
<name>A0A6J4H7G1_9ACTN</name>
<dbReference type="EMBL" id="CADCTN010000022">
    <property type="protein sequence ID" value="CAA9217019.1"/>
    <property type="molecule type" value="Genomic_DNA"/>
</dbReference>
<evidence type="ECO:0000256" key="1">
    <source>
        <dbReference type="SAM" id="MobiDB-lite"/>
    </source>
</evidence>
<proteinExistence type="predicted"/>
<evidence type="ECO:0000313" key="2">
    <source>
        <dbReference type="EMBL" id="CAA9217019.1"/>
    </source>
</evidence>
<feature type="compositionally biased region" description="Low complexity" evidence="1">
    <location>
        <begin position="136"/>
        <end position="156"/>
    </location>
</feature>
<feature type="region of interest" description="Disordered" evidence="1">
    <location>
        <begin position="130"/>
        <end position="184"/>
    </location>
</feature>
<reference evidence="2" key="1">
    <citation type="submission" date="2020-02" db="EMBL/GenBank/DDBJ databases">
        <authorList>
            <person name="Meier V. D."/>
        </authorList>
    </citation>
    <scope>NUCLEOTIDE SEQUENCE</scope>
    <source>
        <strain evidence="2">AVDCRST_MAG52</strain>
    </source>
</reference>
<sequence length="184" mass="20008">MLPRRVSRRLAARREAGRIDYRIGHLPPEERAATVRALVADGLGAHIASLLAVATYEQDVSVLDALADAIAARQWEPVTNDRIAAVRLWARGWLFGRRSVRETEALNAEIEHAQVRQDDDVTLVRTVRAIPPVPAPRSTAPGPTAPGPTAARPVAGWAPRTDRPGHPRSFARPAPGGTHTEDVR</sequence>
<accession>A0A6J4H7G1</accession>
<protein>
    <submittedName>
        <fullName evidence="2">Uncharacterized protein</fullName>
    </submittedName>
</protein>
<organism evidence="2">
    <name type="scientific">uncultured Blastococcus sp</name>
    <dbReference type="NCBI Taxonomy" id="217144"/>
    <lineage>
        <taxon>Bacteria</taxon>
        <taxon>Bacillati</taxon>
        <taxon>Actinomycetota</taxon>
        <taxon>Actinomycetes</taxon>
        <taxon>Geodermatophilales</taxon>
        <taxon>Geodermatophilaceae</taxon>
        <taxon>Blastococcus</taxon>
        <taxon>environmental samples</taxon>
    </lineage>
</organism>
<gene>
    <name evidence="2" type="ORF">AVDCRST_MAG52-280</name>
</gene>